<gene>
    <name evidence="2" type="primary">BQ5605_C008g05203</name>
    <name evidence="2" type="ORF">BQ5605_C008G05203</name>
</gene>
<dbReference type="AlphaFoldDB" id="A0A2X0MCQ1"/>
<evidence type="ECO:0000313" key="2">
    <source>
        <dbReference type="EMBL" id="SGY79701.1"/>
    </source>
</evidence>
<dbReference type="EMBL" id="FQNC01000048">
    <property type="protein sequence ID" value="SGY79701.1"/>
    <property type="molecule type" value="Genomic_DNA"/>
</dbReference>
<proteinExistence type="predicted"/>
<accession>A0A2X0MCQ1</accession>
<keyword evidence="3" id="KW-1185">Reference proteome</keyword>
<feature type="region of interest" description="Disordered" evidence="1">
    <location>
        <begin position="178"/>
        <end position="205"/>
    </location>
</feature>
<name>A0A2X0MCQ1_9BASI</name>
<reference evidence="2 3" key="1">
    <citation type="submission" date="2016-11" db="EMBL/GenBank/DDBJ databases">
        <authorList>
            <person name="Jaros S."/>
            <person name="Januszkiewicz K."/>
            <person name="Wedrychowicz H."/>
        </authorList>
    </citation>
    <scope>NUCLEOTIDE SEQUENCE [LARGE SCALE GENOMIC DNA]</scope>
</reference>
<dbReference type="Proteomes" id="UP000249464">
    <property type="component" value="Unassembled WGS sequence"/>
</dbReference>
<organism evidence="2 3">
    <name type="scientific">Microbotryum silenes-dioicae</name>
    <dbReference type="NCBI Taxonomy" id="796604"/>
    <lineage>
        <taxon>Eukaryota</taxon>
        <taxon>Fungi</taxon>
        <taxon>Dikarya</taxon>
        <taxon>Basidiomycota</taxon>
        <taxon>Pucciniomycotina</taxon>
        <taxon>Microbotryomycetes</taxon>
        <taxon>Microbotryales</taxon>
        <taxon>Microbotryaceae</taxon>
        <taxon>Microbotryum</taxon>
    </lineage>
</organism>
<evidence type="ECO:0000256" key="1">
    <source>
        <dbReference type="SAM" id="MobiDB-lite"/>
    </source>
</evidence>
<sequence length="205" mass="23078">MLFLKVPSRLSVSRLSHLPPNSLSHILTMSFALAHNRPLEIMHLYFDDKQEVMATCLLATNETVELVSVVSISDRRVILRALAHELLWSVIRTVYFLEVLPVIWHHIIQTIRTVVRGPVNMNARQARDDFADAVADTSHISAQSDRAMSHFLATISSPLAHDVEARLLQPGRSLPCDARGDASHLPRSSNNACTRQRGPYRDQKM</sequence>
<protein>
    <submittedName>
        <fullName evidence="2">BQ5605_C008g05203 protein</fullName>
    </submittedName>
</protein>
<evidence type="ECO:0000313" key="3">
    <source>
        <dbReference type="Proteomes" id="UP000249464"/>
    </source>
</evidence>